<dbReference type="InterPro" id="IPR050696">
    <property type="entry name" value="FtsA/MreB"/>
</dbReference>
<dbReference type="OrthoDB" id="9773403at2"/>
<evidence type="ECO:0000313" key="3">
    <source>
        <dbReference type="EMBL" id="PQV64909.1"/>
    </source>
</evidence>
<dbReference type="RefSeq" id="WP_105482783.1">
    <property type="nucleotide sequence ID" value="NZ_NIGF01000003.1"/>
</dbReference>
<dbReference type="SUPFAM" id="SSF53067">
    <property type="entry name" value="Actin-like ATPase domain"/>
    <property type="match status" value="3"/>
</dbReference>
<keyword evidence="4" id="KW-1185">Reference proteome</keyword>
<dbReference type="Gene3D" id="3.30.420.40">
    <property type="match status" value="3"/>
</dbReference>
<sequence length="820" mass="83971">MALFGKKVKDGASALPVTTPTGDDFGAGGVAVQTLEAPTAKAARAPKATKGKTLKNGVAVGLNIGNQFIKAVEVTSKNGELAVTAMGAVPTPAESYTNGNVLSVSALSGAIKDLWRGAGIKSKVAITSVAGTGALVVRVIEVPRMSDGELGDNMKVDADRYIPFPPSEVVMDFKALRELPTDPDAPNMEVLLAAAQREIIDLHVQVVQKAKLDPRAIDVEPIAAARAMQLERRGESAFIDYNEITAIVNLGATGTEISILRGDILVFTRVVPGGGNLITQAIAEGLGLPFADAERVKIESADAQAPAGYGTGNSGGFGTENGDDFNFGGDEFGGVGDLNTAFDDISANPTAATSDDPFDLDFFNQGPKDEPGAGHAQKEGEPEEAPAFNFSGFDFDAPATGSASPQTPSPTQSSPAVDTPSDAGAMGFNFGFDELSKDDLPSATPEVTGAAPTATEKRTAQLEDLAAGDLATPTPLPASGSSFLGGDFAMPSAFDFDNFDLPAVAPETSSTFSPALEATPQTISGTPVSADFGLAVPVEIAPAATAPKDSGSANEGFAFQPAPETTTSETAAAVPTNVAPTSFDFALSEPIATEPPPAFSPIDSMEEVPDTVVASPSPAPADEFDLDAIFGSSPAEPETGQVASPAINLEKESDIQPDDEINFAEDVSAAPVAMNDNDFGLGDINSPAGDDFAAGFDPANDFSTFGAGLGAGGAGADAAALYGLVYPSLEELAGEVRRSLEFHLGRYPDATISRLVLVGGGARLRNLDVFLTQSLGVPTTVANPFAHLTVQTPKLAPGYAVENGPLCAVALGLALRDFVD</sequence>
<dbReference type="NCBIfam" id="TIGR01175">
    <property type="entry name" value="pilM"/>
    <property type="match status" value="1"/>
</dbReference>
<dbReference type="CDD" id="cd24049">
    <property type="entry name" value="ASKHA_NBD_PilM"/>
    <property type="match status" value="1"/>
</dbReference>
<dbReference type="InterPro" id="IPR005883">
    <property type="entry name" value="PilM"/>
</dbReference>
<dbReference type="PANTHER" id="PTHR32432:SF3">
    <property type="entry name" value="ETHANOLAMINE UTILIZATION PROTEIN EUTJ"/>
    <property type="match status" value="1"/>
</dbReference>
<feature type="region of interest" description="Disordered" evidence="1">
    <location>
        <begin position="545"/>
        <end position="573"/>
    </location>
</feature>
<feature type="compositionally biased region" description="Low complexity" evidence="1">
    <location>
        <begin position="561"/>
        <end position="573"/>
    </location>
</feature>
<comment type="caution">
    <text evidence="3">The sequence shown here is derived from an EMBL/GenBank/DDBJ whole genome shotgun (WGS) entry which is preliminary data.</text>
</comment>
<dbReference type="Proteomes" id="UP000237684">
    <property type="component" value="Unassembled WGS sequence"/>
</dbReference>
<feature type="compositionally biased region" description="Low complexity" evidence="1">
    <location>
        <begin position="397"/>
        <end position="416"/>
    </location>
</feature>
<feature type="region of interest" description="Disordered" evidence="1">
    <location>
        <begin position="589"/>
        <end position="621"/>
    </location>
</feature>
<proteinExistence type="predicted"/>
<feature type="domain" description="SHS2" evidence="2">
    <location>
        <begin position="59"/>
        <end position="228"/>
    </location>
</feature>
<feature type="compositionally biased region" description="Basic and acidic residues" evidence="1">
    <location>
        <begin position="367"/>
        <end position="380"/>
    </location>
</feature>
<reference evidence="3 4" key="1">
    <citation type="journal article" date="2018" name="Syst. Appl. Microbiol.">
        <title>Abditibacterium utsteinense sp. nov., the first cultivated member of candidate phylum FBP, isolated from ice-free Antarctic soil samples.</title>
        <authorList>
            <person name="Tahon G."/>
            <person name="Tytgat B."/>
            <person name="Lebbe L."/>
            <person name="Carlier A."/>
            <person name="Willems A."/>
        </authorList>
    </citation>
    <scope>NUCLEOTIDE SEQUENCE [LARGE SCALE GENOMIC DNA]</scope>
    <source>
        <strain evidence="3 4">LMG 29911</strain>
    </source>
</reference>
<dbReference type="PANTHER" id="PTHR32432">
    <property type="entry name" value="CELL DIVISION PROTEIN FTSA-RELATED"/>
    <property type="match status" value="1"/>
</dbReference>
<gene>
    <name evidence="3" type="ORF">B1R32_103176</name>
</gene>
<evidence type="ECO:0000313" key="4">
    <source>
        <dbReference type="Proteomes" id="UP000237684"/>
    </source>
</evidence>
<dbReference type="InterPro" id="IPR043129">
    <property type="entry name" value="ATPase_NBD"/>
</dbReference>
<feature type="region of interest" description="Disordered" evidence="1">
    <location>
        <begin position="346"/>
        <end position="455"/>
    </location>
</feature>
<dbReference type="InterPro" id="IPR003494">
    <property type="entry name" value="SHS2_FtsA"/>
</dbReference>
<organism evidence="3 4">
    <name type="scientific">Abditibacterium utsteinense</name>
    <dbReference type="NCBI Taxonomy" id="1960156"/>
    <lineage>
        <taxon>Bacteria</taxon>
        <taxon>Pseudomonadati</taxon>
        <taxon>Abditibacteriota</taxon>
        <taxon>Abditibacteriia</taxon>
        <taxon>Abditibacteriales</taxon>
        <taxon>Abditibacteriaceae</taxon>
        <taxon>Abditibacterium</taxon>
    </lineage>
</organism>
<dbReference type="Pfam" id="PF11104">
    <property type="entry name" value="PilM_2"/>
    <property type="match status" value="2"/>
</dbReference>
<evidence type="ECO:0000259" key="2">
    <source>
        <dbReference type="SMART" id="SM00842"/>
    </source>
</evidence>
<dbReference type="InParanoid" id="A0A2S8SVT6"/>
<dbReference type="GO" id="GO:0051301">
    <property type="term" value="P:cell division"/>
    <property type="evidence" value="ECO:0007669"/>
    <property type="project" value="InterPro"/>
</dbReference>
<dbReference type="EMBL" id="NIGF01000003">
    <property type="protein sequence ID" value="PQV64909.1"/>
    <property type="molecule type" value="Genomic_DNA"/>
</dbReference>
<dbReference type="SMART" id="SM00842">
    <property type="entry name" value="FtsA"/>
    <property type="match status" value="1"/>
</dbReference>
<protein>
    <submittedName>
        <fullName evidence="3">Type IV pilus assembly protein PilM</fullName>
    </submittedName>
</protein>
<evidence type="ECO:0000256" key="1">
    <source>
        <dbReference type="SAM" id="MobiDB-lite"/>
    </source>
</evidence>
<name>A0A2S8SVT6_9BACT</name>
<accession>A0A2S8SVT6</accession>
<dbReference type="AlphaFoldDB" id="A0A2S8SVT6"/>